<feature type="region of interest" description="Disordered" evidence="5">
    <location>
        <begin position="91"/>
        <end position="139"/>
    </location>
</feature>
<dbReference type="KEGG" id="rarg:115751095"/>
<dbReference type="SMART" id="SM01155">
    <property type="entry name" value="DUF1713"/>
    <property type="match status" value="1"/>
</dbReference>
<evidence type="ECO:0000256" key="3">
    <source>
        <dbReference type="ARBA" id="ARBA00035647"/>
    </source>
</evidence>
<keyword evidence="2" id="KW-0496">Mitochondrion</keyword>
<dbReference type="InterPro" id="IPR013177">
    <property type="entry name" value="Ribosomal_mS38_C"/>
</dbReference>
<accession>A0A8B8QBY3</accession>
<evidence type="ECO:0000256" key="5">
    <source>
        <dbReference type="SAM" id="MobiDB-lite"/>
    </source>
</evidence>
<dbReference type="GO" id="GO:0005739">
    <property type="term" value="C:mitochondrion"/>
    <property type="evidence" value="ECO:0007669"/>
    <property type="project" value="UniProtKB-SubCell"/>
</dbReference>
<dbReference type="PANTHER" id="PTHR32035">
    <property type="entry name" value="AURORA KINASE A-INTERACTING PROTEIN"/>
    <property type="match status" value="1"/>
</dbReference>
<evidence type="ECO:0000256" key="1">
    <source>
        <dbReference type="ARBA" id="ARBA00004173"/>
    </source>
</evidence>
<feature type="domain" description="Ribosomal protein mS38 C-terminal" evidence="6">
    <location>
        <begin position="111"/>
        <end position="138"/>
    </location>
</feature>
<comment type="subcellular location">
    <subcellularLocation>
        <location evidence="1">Mitochondrion</location>
    </subcellularLocation>
</comment>
<evidence type="ECO:0000259" key="6">
    <source>
        <dbReference type="SMART" id="SM01155"/>
    </source>
</evidence>
<dbReference type="AlphaFoldDB" id="A0A8B8QBY3"/>
<evidence type="ECO:0000256" key="4">
    <source>
        <dbReference type="ARBA" id="ARBA00035682"/>
    </source>
</evidence>
<dbReference type="Proteomes" id="UP000827889">
    <property type="component" value="Chromosome 11"/>
</dbReference>
<reference evidence="8" key="1">
    <citation type="submission" date="2025-08" db="UniProtKB">
        <authorList>
            <consortium name="RefSeq"/>
        </authorList>
    </citation>
    <scope>IDENTIFICATION</scope>
    <source>
        <tissue evidence="8">Leaf</tissue>
    </source>
</reference>
<dbReference type="PANTHER" id="PTHR32035:SF3">
    <property type="entry name" value="SMALL RIBOSOMAL SUBUNIT PROTEIN MS38"/>
    <property type="match status" value="1"/>
</dbReference>
<feature type="compositionally biased region" description="Basic residues" evidence="5">
    <location>
        <begin position="116"/>
        <end position="139"/>
    </location>
</feature>
<protein>
    <recommendedName>
        <fullName evidence="4">Small ribosomal subunit protein mS38</fullName>
    </recommendedName>
</protein>
<dbReference type="RefSeq" id="XP_030544669.2">
    <property type="nucleotide sequence ID" value="XM_030688809.2"/>
</dbReference>
<dbReference type="Pfam" id="PF08213">
    <property type="entry name" value="COX24_C"/>
    <property type="match status" value="1"/>
</dbReference>
<gene>
    <name evidence="8" type="primary">LOC115751095</name>
</gene>
<organism evidence="7 8">
    <name type="scientific">Rhodamnia argentea</name>
    <dbReference type="NCBI Taxonomy" id="178133"/>
    <lineage>
        <taxon>Eukaryota</taxon>
        <taxon>Viridiplantae</taxon>
        <taxon>Streptophyta</taxon>
        <taxon>Embryophyta</taxon>
        <taxon>Tracheophyta</taxon>
        <taxon>Spermatophyta</taxon>
        <taxon>Magnoliopsida</taxon>
        <taxon>eudicotyledons</taxon>
        <taxon>Gunneridae</taxon>
        <taxon>Pentapetalae</taxon>
        <taxon>rosids</taxon>
        <taxon>malvids</taxon>
        <taxon>Myrtales</taxon>
        <taxon>Myrtaceae</taxon>
        <taxon>Myrtoideae</taxon>
        <taxon>Myrteae</taxon>
        <taxon>Australasian group</taxon>
        <taxon>Rhodamnia</taxon>
    </lineage>
</organism>
<evidence type="ECO:0000256" key="2">
    <source>
        <dbReference type="ARBA" id="ARBA00023128"/>
    </source>
</evidence>
<evidence type="ECO:0000313" key="8">
    <source>
        <dbReference type="RefSeq" id="XP_030544669.2"/>
    </source>
</evidence>
<sequence>MASSSSSLQRLLRRSLSARVASTLRQLQTPPPPPLSPLYQPHLIDGLPSEIPLLDPLWGLPKITENATRPRVPPPAFPSYPFGLYLGPIPSGSSVESEEEAVDSSDANGVWADSVKKKRKRKMNKHKYKKLRKRLRRQT</sequence>
<comment type="similarity">
    <text evidence="3">Belongs to the mitochondrion-specific ribosomal protein mS38 family.</text>
</comment>
<proteinExistence type="inferred from homology"/>
<name>A0A8B8QBY3_9MYRT</name>
<keyword evidence="7" id="KW-1185">Reference proteome</keyword>
<evidence type="ECO:0000313" key="7">
    <source>
        <dbReference type="Proteomes" id="UP000827889"/>
    </source>
</evidence>
<dbReference type="GeneID" id="115751095"/>